<dbReference type="GO" id="GO:0005509">
    <property type="term" value="F:calcium ion binding"/>
    <property type="evidence" value="ECO:0007669"/>
    <property type="project" value="UniProtKB-UniRule"/>
</dbReference>
<evidence type="ECO:0000256" key="4">
    <source>
        <dbReference type="ARBA" id="ARBA00022837"/>
    </source>
</evidence>
<evidence type="ECO:0000256" key="5">
    <source>
        <dbReference type="ARBA" id="ARBA00022989"/>
    </source>
</evidence>
<evidence type="ECO:0000313" key="12">
    <source>
        <dbReference type="Proteomes" id="UP000038040"/>
    </source>
</evidence>
<feature type="domain" description="Cadherin" evidence="10">
    <location>
        <begin position="491"/>
        <end position="596"/>
    </location>
</feature>
<dbReference type="GO" id="GO:0007411">
    <property type="term" value="P:axon guidance"/>
    <property type="evidence" value="ECO:0007669"/>
    <property type="project" value="UniProtKB-ARBA"/>
</dbReference>
<dbReference type="OrthoDB" id="6252479at2759"/>
<evidence type="ECO:0000256" key="3">
    <source>
        <dbReference type="ARBA" id="ARBA00022737"/>
    </source>
</evidence>
<dbReference type="Proteomes" id="UP000274756">
    <property type="component" value="Unassembled WGS sequence"/>
</dbReference>
<reference evidence="11 13" key="2">
    <citation type="submission" date="2018-11" db="EMBL/GenBank/DDBJ databases">
        <authorList>
            <consortium name="Pathogen Informatics"/>
        </authorList>
    </citation>
    <scope>NUCLEOTIDE SEQUENCE [LARGE SCALE GENOMIC DNA]</scope>
</reference>
<evidence type="ECO:0000256" key="9">
    <source>
        <dbReference type="SAM" id="Phobius"/>
    </source>
</evidence>
<organism evidence="12 14">
    <name type="scientific">Dracunculus medinensis</name>
    <name type="common">Guinea worm</name>
    <dbReference type="NCBI Taxonomy" id="318479"/>
    <lineage>
        <taxon>Eukaryota</taxon>
        <taxon>Metazoa</taxon>
        <taxon>Ecdysozoa</taxon>
        <taxon>Nematoda</taxon>
        <taxon>Chromadorea</taxon>
        <taxon>Rhabditida</taxon>
        <taxon>Spirurina</taxon>
        <taxon>Dracunculoidea</taxon>
        <taxon>Dracunculidae</taxon>
        <taxon>Dracunculus</taxon>
    </lineage>
</organism>
<feature type="domain" description="Cadherin" evidence="10">
    <location>
        <begin position="1214"/>
        <end position="1314"/>
    </location>
</feature>
<dbReference type="PROSITE" id="PS00232">
    <property type="entry name" value="CADHERIN_1"/>
    <property type="match status" value="5"/>
</dbReference>
<feature type="domain" description="Cadherin" evidence="10">
    <location>
        <begin position="1314"/>
        <end position="1411"/>
    </location>
</feature>
<dbReference type="SMART" id="SM00112">
    <property type="entry name" value="CA"/>
    <property type="match status" value="15"/>
</dbReference>
<dbReference type="PANTHER" id="PTHR24026">
    <property type="entry name" value="FAT ATYPICAL CADHERIN-RELATED"/>
    <property type="match status" value="1"/>
</dbReference>
<keyword evidence="3" id="KW-0677">Repeat</keyword>
<evidence type="ECO:0000259" key="10">
    <source>
        <dbReference type="PROSITE" id="PS50268"/>
    </source>
</evidence>
<feature type="domain" description="Cadherin" evidence="10">
    <location>
        <begin position="186"/>
        <end position="283"/>
    </location>
</feature>
<feature type="domain" description="Cadherin" evidence="10">
    <location>
        <begin position="1613"/>
        <end position="1720"/>
    </location>
</feature>
<dbReference type="CDD" id="cd11304">
    <property type="entry name" value="Cadherin_repeat"/>
    <property type="match status" value="16"/>
</dbReference>
<proteinExistence type="predicted"/>
<dbReference type="FunFam" id="2.60.40.60:FF:000094">
    <property type="entry name" value="protocadherin gamma-C4 isoform X2"/>
    <property type="match status" value="1"/>
</dbReference>
<feature type="compositionally biased region" description="Polar residues" evidence="8">
    <location>
        <begin position="2025"/>
        <end position="2044"/>
    </location>
</feature>
<comment type="subcellular location">
    <subcellularLocation>
        <location evidence="1">Membrane</location>
    </subcellularLocation>
</comment>
<feature type="domain" description="Cadherin" evidence="10">
    <location>
        <begin position="389"/>
        <end position="491"/>
    </location>
</feature>
<dbReference type="GO" id="GO:0005886">
    <property type="term" value="C:plasma membrane"/>
    <property type="evidence" value="ECO:0007669"/>
    <property type="project" value="UniProtKB-SubCell"/>
</dbReference>
<feature type="domain" description="Cadherin" evidence="10">
    <location>
        <begin position="1429"/>
        <end position="1503"/>
    </location>
</feature>
<keyword evidence="13" id="KW-1185">Reference proteome</keyword>
<dbReference type="InterPro" id="IPR015919">
    <property type="entry name" value="Cadherin-like_sf"/>
</dbReference>
<evidence type="ECO:0000256" key="1">
    <source>
        <dbReference type="ARBA" id="ARBA00004370"/>
    </source>
</evidence>
<evidence type="ECO:0000313" key="13">
    <source>
        <dbReference type="Proteomes" id="UP000274756"/>
    </source>
</evidence>
<feature type="domain" description="Cadherin" evidence="10">
    <location>
        <begin position="1721"/>
        <end position="1821"/>
    </location>
</feature>
<keyword evidence="6 9" id="KW-0472">Membrane</keyword>
<accession>A0A158Q2R5</accession>
<keyword evidence="2 9" id="KW-0812">Transmembrane</keyword>
<feature type="domain" description="Cadherin" evidence="10">
    <location>
        <begin position="781"/>
        <end position="887"/>
    </location>
</feature>
<evidence type="ECO:0000256" key="7">
    <source>
        <dbReference type="PROSITE-ProRule" id="PRU00043"/>
    </source>
</evidence>
<feature type="domain" description="Cadherin" evidence="10">
    <location>
        <begin position="1822"/>
        <end position="1928"/>
    </location>
</feature>
<feature type="domain" description="Cadherin" evidence="10">
    <location>
        <begin position="284"/>
        <end position="388"/>
    </location>
</feature>
<dbReference type="Pfam" id="PF00028">
    <property type="entry name" value="Cadherin"/>
    <property type="match status" value="11"/>
</dbReference>
<evidence type="ECO:0000256" key="8">
    <source>
        <dbReference type="SAM" id="MobiDB-lite"/>
    </source>
</evidence>
<gene>
    <name evidence="11" type="ORF">DME_LOCUS5034</name>
</gene>
<feature type="domain" description="Cadherin" evidence="10">
    <location>
        <begin position="887"/>
        <end position="989"/>
    </location>
</feature>
<feature type="domain" description="Cadherin" evidence="10">
    <location>
        <begin position="1513"/>
        <end position="1612"/>
    </location>
</feature>
<dbReference type="EMBL" id="UYYG01001151">
    <property type="protein sequence ID" value="VDN55061.1"/>
    <property type="molecule type" value="Genomic_DNA"/>
</dbReference>
<evidence type="ECO:0000313" key="11">
    <source>
        <dbReference type="EMBL" id="VDN55061.1"/>
    </source>
</evidence>
<name>A0A158Q2R5_DRAME</name>
<keyword evidence="5 9" id="KW-1133">Transmembrane helix</keyword>
<dbReference type="STRING" id="318479.A0A158Q2R5"/>
<dbReference type="Proteomes" id="UP000038040">
    <property type="component" value="Unplaced"/>
</dbReference>
<dbReference type="PROSITE" id="PS50268">
    <property type="entry name" value="CADHERIN_2"/>
    <property type="match status" value="16"/>
</dbReference>
<feature type="domain" description="Cadherin" evidence="10">
    <location>
        <begin position="1"/>
        <end position="84"/>
    </location>
</feature>
<dbReference type="FunFam" id="2.60.40.60:FF:000092">
    <property type="entry name" value="Protocadherin 8"/>
    <property type="match status" value="1"/>
</dbReference>
<dbReference type="SUPFAM" id="SSF49313">
    <property type="entry name" value="Cadherin-like"/>
    <property type="match status" value="17"/>
</dbReference>
<dbReference type="FunFam" id="2.60.40.60:FF:000020">
    <property type="entry name" value="Dachsous cadherin-related 1b"/>
    <property type="match status" value="1"/>
</dbReference>
<dbReference type="InterPro" id="IPR002126">
    <property type="entry name" value="Cadherin-like_dom"/>
</dbReference>
<dbReference type="InterPro" id="IPR020894">
    <property type="entry name" value="Cadherin_CS"/>
</dbReference>
<feature type="region of interest" description="Disordered" evidence="8">
    <location>
        <begin position="2017"/>
        <end position="2051"/>
    </location>
</feature>
<feature type="domain" description="Cadherin" evidence="10">
    <location>
        <begin position="85"/>
        <end position="185"/>
    </location>
</feature>
<feature type="transmembrane region" description="Helical" evidence="9">
    <location>
        <begin position="1931"/>
        <end position="1952"/>
    </location>
</feature>
<dbReference type="PRINTS" id="PR00205">
    <property type="entry name" value="CADHERIN"/>
</dbReference>
<keyword evidence="4 7" id="KW-0106">Calcium</keyword>
<evidence type="ECO:0000256" key="6">
    <source>
        <dbReference type="ARBA" id="ARBA00023136"/>
    </source>
</evidence>
<feature type="domain" description="Cadherin" evidence="10">
    <location>
        <begin position="1073"/>
        <end position="1146"/>
    </location>
</feature>
<sequence length="2132" mass="239887">MISIQVFAKNNCGSNNRLRYSIQDQPLIRNFFNIDDQTGTICLGANLDFETTAKYQFVIEASDFGNHALVNIHVEDVNDNYPVFYPSIYNVTVREDIAVGSLILIVYAKDADKGIYGQIHYRIIAGNDGTFKLEPRTGEMLVQNKVSKKRYDIVVQASDGGGLTSEKVATVHISVTKASIPIPQFTSLLYKFEVPEDLLPGISIGQVETAGPYKIKYNIYSGDPDHFFMINSLDGKIIVSRYLDADKWQSILLNVQAFTDRGESSYAQVLIDLIDVNDNDPVFPITKIEAYVLENQPTHIPFFALQAKDKDHGKNGEIHYSLVQSEPHCPISVLPITGEMILTSNLDYEDVTRYNLIVKARDQGVPPRHNNVTVILNVLDVNDNFPEFEHNFYEVEVPEDASLMTQVIAFKAKDLDRDANGKISFHLSDENTDFGIHASSGIMYVKSPLDREFKSDYHLTVVASDHGQPRLSSNATIYIKILDINDNSPNCSTAQPVVLTDDYAVGIPFGAIKIIDSDEGINGTVRYRVQNDPDFEVSADGKISRKHLVTHSGKDYYLSVIAYDNFGNAGSRSSICQIRIIYQSIQSKVKLIEPFERVITLSRHCSNNCFLMKLNASNVVKWEIETNEISRFFKIIRNSLWTSANFEQKYFKTNRILSVSAHDSENRKKQIIFTIRPIFSSPTINSSTIYLKFPINTAVGTVLKTIDSEKKGTIWNLENEIEQFYLDERTSELYLVSSFANSNQLFYTLSLTRMVVPDYATERFTIHIEIEVGNFRRPKFKGCPMKITIDENISIGSKIAKVKARYAHDGNDGPFLYKINDPSRLFAIDQESGEISTRKVIKWNSMKKSIFLAVEAENRQIESMPSKISTCALFIDINDINNHSPQFKSSSSVTIDEEWSNSEILQYIVVKDDDDGNNVTYSIVDGDKDSFVLNATTGEMRLLHSLTSNSSIIIQASDNGNVPRISEQNFTVYLNPTHQLWKFFIRPIYSFSITFERPHLQLISDKAGGIEPFNISVNGELQLSAVLTNDFYSLIVELKMAKGNMNAPRIMPSSCGNISIYENISTNQLIHVFAIDYDEDENAGNENNAFSINSTSGIISCEKLDREQKSEYFLVITAEDKGNPIKADTCTIRIFVLDENDNAPVFKKDTPEYLEIDDNTKIGGIIARISATDVDADKNDIGASTVLHSTIAVPLIVRRSLITDQLYESPPSFVSGKYFGVVEEGRPEGEFVLQVYTTGHLSGNAPVAYSIVSGNIDNAFGIDSEGKITTMQELDREIESQYSLGITANGSYKQSPETKVYIRVLNTNDNPPLIPTMRPRKISELAPIGSLVATIRATDVDIDSKLEYSLINNYEIFEINRYSGQIYLLQKLDYEAIKNYSLEIQVSDGDNISKSTLVVEILDENDNRPKFDKDFYDVVLPHGNNSALIAKIHAVDPDSGPRGEIYYNFSTPNNIFHIDENTGAIKLLSKRAINNIYFLKVQAFDKGQPSLNRAVPLKISFIDGLSKIESIVEKKSYSFSIREDLEINLPFGQISVKQMTNFKVNFRILELEARNIFRIDHFGQLSLKKPIDREEKSEYNFTIEILSNTFSLNDSAIVFIEVTDVNDNPPVFLSRDIRITINEDIKPGEILTRIIASDRDSGENGELSYYILSGNDHQIFKLDATSGVLIFTKWNDEVIEDDHEELIIIASDNGRISKWNWTRIIVVVDNDIFSATAPFFVVPQYQKSVPENQLADEVILKIRASNRIGRSEMDWKYRLRDNDEIFVCNETTGDILIRKQFDYENRSSYSFSLIVSDNTSRSAVVPVEIFVLGIDEFPPVFMKSSYIFEAPITTKVGQRIGVLMATDQDSGLDGIIRYAIEGDAMRYLTIDSDTGQLILKKELAEIAKEKNLTVDEFHIVASSGVSQHSRVKVTVKFVESTAYLSPSKSPYTIMLMLLSLLILLSILIMFVIKMWMRMRSHTAIKKQIYSVSKGNTAVMADLSRYSPSFQYDKQRIPLPKIPVTKIASSSSSSSISRYSAGSGSTQPKFNGQLLNGRSAPQSMPDSGIDPDDVSITSSVTDYLTQIGVTHNTIFDQRNGSNRSRLMHGKNTFYDSALNDLIYAKIDQFKFSSVPSFEPIKDLLSRKTQANVK</sequence>
<protein>
    <submittedName>
        <fullName evidence="14">Protocadherin Fat 1</fullName>
    </submittedName>
</protein>
<evidence type="ECO:0000313" key="14">
    <source>
        <dbReference type="WBParaSite" id="DME_0000067401-mRNA-1"/>
    </source>
</evidence>
<dbReference type="AlphaFoldDB" id="A0A158Q2R5"/>
<evidence type="ECO:0000256" key="2">
    <source>
        <dbReference type="ARBA" id="ARBA00022692"/>
    </source>
</evidence>
<dbReference type="Gene3D" id="2.60.40.60">
    <property type="entry name" value="Cadherins"/>
    <property type="match status" value="17"/>
</dbReference>
<dbReference type="WBParaSite" id="DME_0000067401-mRNA-1">
    <property type="protein sequence ID" value="DME_0000067401-mRNA-1"/>
    <property type="gene ID" value="DME_0000067401"/>
</dbReference>
<reference evidence="14" key="1">
    <citation type="submission" date="2016-04" db="UniProtKB">
        <authorList>
            <consortium name="WormBaseParasite"/>
        </authorList>
    </citation>
    <scope>IDENTIFICATION</scope>
</reference>
<dbReference type="PANTHER" id="PTHR24026:SF133">
    <property type="entry name" value="CADHERIN-RELATED FAMILY MEMBER 2"/>
    <property type="match status" value="1"/>
</dbReference>
<dbReference type="GO" id="GO:0007156">
    <property type="term" value="P:homophilic cell adhesion via plasma membrane adhesion molecules"/>
    <property type="evidence" value="ECO:0007669"/>
    <property type="project" value="InterPro"/>
</dbReference>